<feature type="domain" description="Transcription factor MYC/MYB N-terminal" evidence="3">
    <location>
        <begin position="149"/>
        <end position="183"/>
    </location>
</feature>
<organism evidence="4 5">
    <name type="scientific">Physcomitrium patens</name>
    <name type="common">Spreading-leaved earth moss</name>
    <name type="synonym">Physcomitrella patens</name>
    <dbReference type="NCBI Taxonomy" id="3218"/>
    <lineage>
        <taxon>Eukaryota</taxon>
        <taxon>Viridiplantae</taxon>
        <taxon>Streptophyta</taxon>
        <taxon>Embryophyta</taxon>
        <taxon>Bryophyta</taxon>
        <taxon>Bryophytina</taxon>
        <taxon>Bryopsida</taxon>
        <taxon>Funariidae</taxon>
        <taxon>Funariales</taxon>
        <taxon>Funariaceae</taxon>
        <taxon>Physcomitrium</taxon>
    </lineage>
</organism>
<keyword evidence="5" id="KW-1185">Reference proteome</keyword>
<evidence type="ECO:0000256" key="2">
    <source>
        <dbReference type="ARBA" id="ARBA00023163"/>
    </source>
</evidence>
<name>A0A7I4F8V0_PHYPA</name>
<evidence type="ECO:0000259" key="3">
    <source>
        <dbReference type="Pfam" id="PF14215"/>
    </source>
</evidence>
<evidence type="ECO:0000313" key="5">
    <source>
        <dbReference type="Proteomes" id="UP000006727"/>
    </source>
</evidence>
<dbReference type="InterPro" id="IPR025610">
    <property type="entry name" value="MYC/MYB_N"/>
</dbReference>
<protein>
    <recommendedName>
        <fullName evidence="3">Transcription factor MYC/MYB N-terminal domain-containing protein</fullName>
    </recommendedName>
</protein>
<reference evidence="4 5" key="2">
    <citation type="journal article" date="2018" name="Plant J.">
        <title>The Physcomitrella patens chromosome-scale assembly reveals moss genome structure and evolution.</title>
        <authorList>
            <person name="Lang D."/>
            <person name="Ullrich K.K."/>
            <person name="Murat F."/>
            <person name="Fuchs J."/>
            <person name="Jenkins J."/>
            <person name="Haas F.B."/>
            <person name="Piednoel M."/>
            <person name="Gundlach H."/>
            <person name="Van Bel M."/>
            <person name="Meyberg R."/>
            <person name="Vives C."/>
            <person name="Morata J."/>
            <person name="Symeonidi A."/>
            <person name="Hiss M."/>
            <person name="Muchero W."/>
            <person name="Kamisugi Y."/>
            <person name="Saleh O."/>
            <person name="Blanc G."/>
            <person name="Decker E.L."/>
            <person name="van Gessel N."/>
            <person name="Grimwood J."/>
            <person name="Hayes R.D."/>
            <person name="Graham S.W."/>
            <person name="Gunter L.E."/>
            <person name="McDaniel S.F."/>
            <person name="Hoernstein S.N.W."/>
            <person name="Larsson A."/>
            <person name="Li F.W."/>
            <person name="Perroud P.F."/>
            <person name="Phillips J."/>
            <person name="Ranjan P."/>
            <person name="Rokshar D.S."/>
            <person name="Rothfels C.J."/>
            <person name="Schneider L."/>
            <person name="Shu S."/>
            <person name="Stevenson D.W."/>
            <person name="Thummler F."/>
            <person name="Tillich M."/>
            <person name="Villarreal Aguilar J.C."/>
            <person name="Widiez T."/>
            <person name="Wong G.K."/>
            <person name="Wymore A."/>
            <person name="Zhang Y."/>
            <person name="Zimmer A.D."/>
            <person name="Quatrano R.S."/>
            <person name="Mayer K.F.X."/>
            <person name="Goodstein D."/>
            <person name="Casacuberta J.M."/>
            <person name="Vandepoele K."/>
            <person name="Reski R."/>
            <person name="Cuming A.C."/>
            <person name="Tuskan G.A."/>
            <person name="Maumus F."/>
            <person name="Salse J."/>
            <person name="Schmutz J."/>
            <person name="Rensing S.A."/>
        </authorList>
    </citation>
    <scope>NUCLEOTIDE SEQUENCE [LARGE SCALE GENOMIC DNA]</scope>
    <source>
        <strain evidence="4 5">cv. Gransden 2004</strain>
    </source>
</reference>
<evidence type="ECO:0000256" key="1">
    <source>
        <dbReference type="ARBA" id="ARBA00023015"/>
    </source>
</evidence>
<proteinExistence type="predicted"/>
<reference evidence="4" key="3">
    <citation type="submission" date="2020-12" db="UniProtKB">
        <authorList>
            <consortium name="EnsemblPlants"/>
        </authorList>
    </citation>
    <scope>IDENTIFICATION</scope>
</reference>
<gene>
    <name evidence="4" type="primary">LOC112295000</name>
</gene>
<evidence type="ECO:0000313" key="4">
    <source>
        <dbReference type="EnsemblPlants" id="Pp3c18_15360V3.4"/>
    </source>
</evidence>
<keyword evidence="2" id="KW-0804">Transcription</keyword>
<dbReference type="EnsemblPlants" id="Pp3c18_15360V3.4">
    <property type="protein sequence ID" value="Pp3c18_15360V3.4"/>
    <property type="gene ID" value="Pp3c18_15360"/>
</dbReference>
<dbReference type="Pfam" id="PF14215">
    <property type="entry name" value="bHLH-MYC_N"/>
    <property type="match status" value="1"/>
</dbReference>
<dbReference type="AlphaFoldDB" id="A0A7I4F8V0"/>
<sequence>MMPMCLKFKRTASEMNKYVPVYTDAICVIKNQPTLRNAVSRSVLHCYFAALIGLGFATRETPSSVSVGFVLLHLLGCRRFLVSLRGSNEIDAEVLEPLLREIQVAQNFIASYSCQSGLYIATHRRCVATHPEDITQDFSAICGAPGCQRTILCVPTMNGVVELGSAVLIHKRRDVVEHIKMVFQDSTWGLDDMQIISHSQVANF</sequence>
<reference evidence="4 5" key="1">
    <citation type="journal article" date="2008" name="Science">
        <title>The Physcomitrella genome reveals evolutionary insights into the conquest of land by plants.</title>
        <authorList>
            <person name="Rensing S."/>
            <person name="Lang D."/>
            <person name="Zimmer A."/>
            <person name="Terry A."/>
            <person name="Salamov A."/>
            <person name="Shapiro H."/>
            <person name="Nishiyama T."/>
            <person name="Perroud P.-F."/>
            <person name="Lindquist E."/>
            <person name="Kamisugi Y."/>
            <person name="Tanahashi T."/>
            <person name="Sakakibara K."/>
            <person name="Fujita T."/>
            <person name="Oishi K."/>
            <person name="Shin-I T."/>
            <person name="Kuroki Y."/>
            <person name="Toyoda A."/>
            <person name="Suzuki Y."/>
            <person name="Hashimoto A."/>
            <person name="Yamaguchi K."/>
            <person name="Sugano A."/>
            <person name="Kohara Y."/>
            <person name="Fujiyama A."/>
            <person name="Anterola A."/>
            <person name="Aoki S."/>
            <person name="Ashton N."/>
            <person name="Barbazuk W.B."/>
            <person name="Barker E."/>
            <person name="Bennetzen J."/>
            <person name="Bezanilla M."/>
            <person name="Blankenship R."/>
            <person name="Cho S.H."/>
            <person name="Dutcher S."/>
            <person name="Estelle M."/>
            <person name="Fawcett J.A."/>
            <person name="Gundlach H."/>
            <person name="Hanada K."/>
            <person name="Heyl A."/>
            <person name="Hicks K.A."/>
            <person name="Hugh J."/>
            <person name="Lohr M."/>
            <person name="Mayer K."/>
            <person name="Melkozernov A."/>
            <person name="Murata T."/>
            <person name="Nelson D."/>
            <person name="Pils B."/>
            <person name="Prigge M."/>
            <person name="Reiss B."/>
            <person name="Renner T."/>
            <person name="Rombauts S."/>
            <person name="Rushton P."/>
            <person name="Sanderfoot A."/>
            <person name="Schween G."/>
            <person name="Shiu S.-H."/>
            <person name="Stueber K."/>
            <person name="Theodoulou F.L."/>
            <person name="Tu H."/>
            <person name="Van de Peer Y."/>
            <person name="Verrier P.J."/>
            <person name="Waters E."/>
            <person name="Wood A."/>
            <person name="Yang L."/>
            <person name="Cove D."/>
            <person name="Cuming A."/>
            <person name="Hasebe M."/>
            <person name="Lucas S."/>
            <person name="Mishler D.B."/>
            <person name="Reski R."/>
            <person name="Grigoriev I."/>
            <person name="Quatrano R.S."/>
            <person name="Boore J.L."/>
        </authorList>
    </citation>
    <scope>NUCLEOTIDE SEQUENCE [LARGE SCALE GENOMIC DNA]</scope>
    <source>
        <strain evidence="4 5">cv. Gransden 2004</strain>
    </source>
</reference>
<dbReference type="Proteomes" id="UP000006727">
    <property type="component" value="Chromosome 18"/>
</dbReference>
<accession>A0A7I4F8V0</accession>
<keyword evidence="1" id="KW-0805">Transcription regulation</keyword>
<dbReference type="EMBL" id="ABEU02000018">
    <property type="status" value="NOT_ANNOTATED_CDS"/>
    <property type="molecule type" value="Genomic_DNA"/>
</dbReference>
<dbReference type="Gramene" id="Pp3c18_15360V3.4">
    <property type="protein sequence ID" value="Pp3c18_15360V3.4"/>
    <property type="gene ID" value="Pp3c18_15360"/>
</dbReference>